<feature type="short sequence motif" description="Q motif" evidence="6">
    <location>
        <begin position="40"/>
        <end position="68"/>
    </location>
</feature>
<keyword evidence="5 8" id="KW-0694">RNA-binding</keyword>
<dbReference type="InterPro" id="IPR025313">
    <property type="entry name" value="SPB4-like_CTE"/>
</dbReference>
<evidence type="ECO:0000256" key="1">
    <source>
        <dbReference type="ARBA" id="ARBA00022741"/>
    </source>
</evidence>
<dbReference type="GO" id="GO:0010468">
    <property type="term" value="P:regulation of gene expression"/>
    <property type="evidence" value="ECO:0007669"/>
    <property type="project" value="UniProtKB-ARBA"/>
</dbReference>
<comment type="similarity">
    <text evidence="7">Belongs to the DEAD box helicase family.</text>
</comment>
<evidence type="ECO:0000256" key="8">
    <source>
        <dbReference type="RuleBase" id="RU365068"/>
    </source>
</evidence>
<dbReference type="Pfam" id="PF13959">
    <property type="entry name" value="CTE_SPB4"/>
    <property type="match status" value="1"/>
</dbReference>
<dbReference type="InterPro" id="IPR001650">
    <property type="entry name" value="Helicase_C-like"/>
</dbReference>
<dbReference type="EMBL" id="JBBCAQ010000027">
    <property type="protein sequence ID" value="KAK7586212.1"/>
    <property type="molecule type" value="Genomic_DNA"/>
</dbReference>
<dbReference type="PANTHER" id="PTHR24031">
    <property type="entry name" value="RNA HELICASE"/>
    <property type="match status" value="1"/>
</dbReference>
<feature type="compositionally biased region" description="Basic and acidic residues" evidence="9">
    <location>
        <begin position="653"/>
        <end position="663"/>
    </location>
</feature>
<dbReference type="SMART" id="SM00487">
    <property type="entry name" value="DEXDc"/>
    <property type="match status" value="1"/>
</dbReference>
<evidence type="ECO:0000259" key="10">
    <source>
        <dbReference type="PROSITE" id="PS51192"/>
    </source>
</evidence>
<dbReference type="PROSITE" id="PS51192">
    <property type="entry name" value="HELICASE_ATP_BIND_1"/>
    <property type="match status" value="1"/>
</dbReference>
<dbReference type="PROSITE" id="PS51194">
    <property type="entry name" value="HELICASE_CTER"/>
    <property type="match status" value="1"/>
</dbReference>
<dbReference type="InterPro" id="IPR011545">
    <property type="entry name" value="DEAD/DEAH_box_helicase_dom"/>
</dbReference>
<dbReference type="InterPro" id="IPR014001">
    <property type="entry name" value="Helicase_ATP-bd"/>
</dbReference>
<keyword evidence="14" id="KW-1185">Reference proteome</keyword>
<feature type="compositionally biased region" description="Acidic residues" evidence="9">
    <location>
        <begin position="512"/>
        <end position="528"/>
    </location>
</feature>
<evidence type="ECO:0000313" key="13">
    <source>
        <dbReference type="EMBL" id="KAK7586212.1"/>
    </source>
</evidence>
<evidence type="ECO:0000256" key="4">
    <source>
        <dbReference type="ARBA" id="ARBA00022840"/>
    </source>
</evidence>
<sequence>MSGKRRSNHKVKLYRQKKKENTRIEDLQTAYENIDSNQIEKFEDFPLSKETFSGLKKHNYVVPTEIQKESIGFCLRGRDVLGAAKTGSGKTLAFLIPLLEVLYRNKWTRLDGVGAIIISPVRELAMQTFNVLNKIGEFHDFSVGLVTGGKDLKFEKKRMNQCNIIICTPNRLLHHLDENPLCDCSNLQILIIDEADRCLETCFEETMNRIIQHLPSERQTLLFSATQTKSVTALARLSLKDPQYVSVHENSEYSTPTGLVQSYIQCELSDKINFIWSFIKNHRSNKILIFLSSCKQVKYIYEAFCRLKPGTSLLALYGTLHQLKRMTIYESFCRKQRAVLFATDIAARGLDFPGIDWVVQLDCPENANEYIHRAGRTARYQKAGESLLVLLPNEMKMVEHLEKKKIPIQEIRVNMSKLQNIQRSLESQLARDVNLKESAQRAFVAYIKSVFLMKDKEVFDVSKLDTDAFSRSLGLAVPPRIRFLQKRQKILAAKLGKMKSEQDRLVSKIEETSEAENESDERDSENISEDVKTEKIDPRKTTYNFYSNDAEDEDNEDDFLFVKRKDHELDTTEPIANLDLELPKKLKKPTTRAAVVKKMLKKKILPNKRTTFDDEGEAVINKGKEYVSDFARTYEKTNEAGIDIEAARRVLQEEDKYDKEIFRQKVKQKHREEKQKRKRESQKKKESDLSEDSDDDEDGPDLSWLPDPDIRSDESNGESAVEESEKSDFEDSNSQSNKPSQKRKPVTKEFQSNKRKKTTLSIDEENYDDIESLSRDEELALQIMNSNR</sequence>
<feature type="domain" description="Helicase C-terminal" evidence="11">
    <location>
        <begin position="258"/>
        <end position="419"/>
    </location>
</feature>
<comment type="catalytic activity">
    <reaction evidence="8">
        <text>ATP + H2O = ADP + phosphate + H(+)</text>
        <dbReference type="Rhea" id="RHEA:13065"/>
        <dbReference type="ChEBI" id="CHEBI:15377"/>
        <dbReference type="ChEBI" id="CHEBI:15378"/>
        <dbReference type="ChEBI" id="CHEBI:30616"/>
        <dbReference type="ChEBI" id="CHEBI:43474"/>
        <dbReference type="ChEBI" id="CHEBI:456216"/>
        <dbReference type="EC" id="3.6.4.13"/>
    </reaction>
</comment>
<dbReference type="GO" id="GO:0005524">
    <property type="term" value="F:ATP binding"/>
    <property type="evidence" value="ECO:0007669"/>
    <property type="project" value="UniProtKB-UniRule"/>
</dbReference>
<dbReference type="AlphaFoldDB" id="A0AAN9TGX1"/>
<comment type="function">
    <text evidence="8">RNA helicase.</text>
</comment>
<dbReference type="PROSITE" id="PS51195">
    <property type="entry name" value="Q_MOTIF"/>
    <property type="match status" value="1"/>
</dbReference>
<dbReference type="InterPro" id="IPR014014">
    <property type="entry name" value="RNA_helicase_DEAD_Q_motif"/>
</dbReference>
<comment type="domain">
    <text evidence="8">The Q motif is unique to and characteristic of the DEAD box family of RNA helicases and controls ATP binding and hydrolysis.</text>
</comment>
<comment type="caution">
    <text evidence="13">The sequence shown here is derived from an EMBL/GenBank/DDBJ whole genome shotgun (WGS) entry which is preliminary data.</text>
</comment>
<evidence type="ECO:0000259" key="11">
    <source>
        <dbReference type="PROSITE" id="PS51194"/>
    </source>
</evidence>
<evidence type="ECO:0000259" key="12">
    <source>
        <dbReference type="PROSITE" id="PS51195"/>
    </source>
</evidence>
<dbReference type="GO" id="GO:0003724">
    <property type="term" value="F:RNA helicase activity"/>
    <property type="evidence" value="ECO:0007669"/>
    <property type="project" value="UniProtKB-EC"/>
</dbReference>
<dbReference type="Pfam" id="PF00270">
    <property type="entry name" value="DEAD"/>
    <property type="match status" value="1"/>
</dbReference>
<dbReference type="SMART" id="SM01178">
    <property type="entry name" value="DUF4217"/>
    <property type="match status" value="1"/>
</dbReference>
<dbReference type="GO" id="GO:0016787">
    <property type="term" value="F:hydrolase activity"/>
    <property type="evidence" value="ECO:0007669"/>
    <property type="project" value="UniProtKB-KW"/>
</dbReference>
<keyword evidence="1 7" id="KW-0547">Nucleotide-binding</keyword>
<dbReference type="PROSITE" id="PS00039">
    <property type="entry name" value="DEAD_ATP_HELICASE"/>
    <property type="match status" value="1"/>
</dbReference>
<feature type="domain" description="Helicase ATP-binding" evidence="10">
    <location>
        <begin position="71"/>
        <end position="245"/>
    </location>
</feature>
<evidence type="ECO:0000256" key="2">
    <source>
        <dbReference type="ARBA" id="ARBA00022801"/>
    </source>
</evidence>
<evidence type="ECO:0000256" key="5">
    <source>
        <dbReference type="ARBA" id="ARBA00022884"/>
    </source>
</evidence>
<dbReference type="Gene3D" id="3.40.50.300">
    <property type="entry name" value="P-loop containing nucleotide triphosphate hydrolases"/>
    <property type="match status" value="2"/>
</dbReference>
<reference evidence="13 14" key="1">
    <citation type="submission" date="2024-03" db="EMBL/GenBank/DDBJ databases">
        <title>Adaptation during the transition from Ophiocordyceps entomopathogen to insect associate is accompanied by gene loss and intensified selection.</title>
        <authorList>
            <person name="Ward C.M."/>
            <person name="Onetto C.A."/>
            <person name="Borneman A.R."/>
        </authorList>
    </citation>
    <scope>NUCLEOTIDE SEQUENCE [LARGE SCALE GENOMIC DNA]</scope>
    <source>
        <strain evidence="13">AWRI1</strain>
        <tissue evidence="13">Single Adult Female</tissue>
    </source>
</reference>
<feature type="domain" description="DEAD-box RNA helicase Q" evidence="12">
    <location>
        <begin position="40"/>
        <end position="68"/>
    </location>
</feature>
<organism evidence="13 14">
    <name type="scientific">Parthenolecanium corni</name>
    <dbReference type="NCBI Taxonomy" id="536013"/>
    <lineage>
        <taxon>Eukaryota</taxon>
        <taxon>Metazoa</taxon>
        <taxon>Ecdysozoa</taxon>
        <taxon>Arthropoda</taxon>
        <taxon>Hexapoda</taxon>
        <taxon>Insecta</taxon>
        <taxon>Pterygota</taxon>
        <taxon>Neoptera</taxon>
        <taxon>Paraneoptera</taxon>
        <taxon>Hemiptera</taxon>
        <taxon>Sternorrhyncha</taxon>
        <taxon>Coccoidea</taxon>
        <taxon>Coccidae</taxon>
        <taxon>Parthenolecanium</taxon>
    </lineage>
</organism>
<evidence type="ECO:0000256" key="9">
    <source>
        <dbReference type="SAM" id="MobiDB-lite"/>
    </source>
</evidence>
<keyword evidence="2 7" id="KW-0378">Hydrolase</keyword>
<feature type="region of interest" description="Disordered" evidence="9">
    <location>
        <begin position="653"/>
        <end position="762"/>
    </location>
</feature>
<keyword evidence="3 7" id="KW-0347">Helicase</keyword>
<keyword evidence="4 7" id="KW-0067">ATP-binding</keyword>
<evidence type="ECO:0000313" key="14">
    <source>
        <dbReference type="Proteomes" id="UP001367676"/>
    </source>
</evidence>
<dbReference type="SUPFAM" id="SSF52540">
    <property type="entry name" value="P-loop containing nucleoside triphosphate hydrolases"/>
    <property type="match status" value="1"/>
</dbReference>
<dbReference type="GO" id="GO:0003723">
    <property type="term" value="F:RNA binding"/>
    <property type="evidence" value="ECO:0007669"/>
    <property type="project" value="UniProtKB-UniRule"/>
</dbReference>
<dbReference type="CDD" id="cd17941">
    <property type="entry name" value="DEADc_DDX10"/>
    <property type="match status" value="1"/>
</dbReference>
<proteinExistence type="inferred from homology"/>
<dbReference type="InterPro" id="IPR000629">
    <property type="entry name" value="RNA-helicase_DEAD-box_CS"/>
</dbReference>
<dbReference type="SMART" id="SM00490">
    <property type="entry name" value="HELICc"/>
    <property type="match status" value="1"/>
</dbReference>
<dbReference type="CDD" id="cd18787">
    <property type="entry name" value="SF2_C_DEAD"/>
    <property type="match status" value="1"/>
</dbReference>
<evidence type="ECO:0000256" key="6">
    <source>
        <dbReference type="PROSITE-ProRule" id="PRU00552"/>
    </source>
</evidence>
<dbReference type="InterPro" id="IPR027417">
    <property type="entry name" value="P-loop_NTPase"/>
</dbReference>
<dbReference type="EC" id="3.6.4.13" evidence="8"/>
<feature type="compositionally biased region" description="Acidic residues" evidence="9">
    <location>
        <begin position="689"/>
        <end position="700"/>
    </location>
</feature>
<gene>
    <name evidence="13" type="ORF">V9T40_004088</name>
</gene>
<protein>
    <recommendedName>
        <fullName evidence="8">ATP-dependent RNA helicase</fullName>
        <ecNumber evidence="8">3.6.4.13</ecNumber>
    </recommendedName>
</protein>
<dbReference type="Pfam" id="PF00271">
    <property type="entry name" value="Helicase_C"/>
    <property type="match status" value="1"/>
</dbReference>
<evidence type="ECO:0000256" key="3">
    <source>
        <dbReference type="ARBA" id="ARBA00022806"/>
    </source>
</evidence>
<dbReference type="Proteomes" id="UP001367676">
    <property type="component" value="Unassembled WGS sequence"/>
</dbReference>
<evidence type="ECO:0000256" key="7">
    <source>
        <dbReference type="RuleBase" id="RU000492"/>
    </source>
</evidence>
<name>A0AAN9TGX1_9HEMI</name>
<feature type="region of interest" description="Disordered" evidence="9">
    <location>
        <begin position="503"/>
        <end position="533"/>
    </location>
</feature>
<accession>A0AAN9TGX1</accession>